<keyword evidence="1" id="KW-0732">Signal</keyword>
<dbReference type="InterPro" id="IPR037873">
    <property type="entry name" value="BamE-like"/>
</dbReference>
<dbReference type="OrthoDB" id="981332at2"/>
<dbReference type="EMBL" id="PTRA01000008">
    <property type="protein sequence ID" value="PQA53681.1"/>
    <property type="molecule type" value="Genomic_DNA"/>
</dbReference>
<reference evidence="3" key="1">
    <citation type="submission" date="2018-02" db="EMBL/GenBank/DDBJ databases">
        <title>Genome sequencing of Solimonas sp. HR-BB.</title>
        <authorList>
            <person name="Lee Y."/>
            <person name="Jeon C.O."/>
        </authorList>
    </citation>
    <scope>NUCLEOTIDE SEQUENCE [LARGE SCALE GENOMIC DNA]</scope>
    <source>
        <strain evidence="3">HR-U</strain>
    </source>
</reference>
<evidence type="ECO:0000256" key="1">
    <source>
        <dbReference type="ARBA" id="ARBA00022729"/>
    </source>
</evidence>
<dbReference type="AlphaFoldDB" id="A0A2S7IFL2"/>
<name>A0A2S7IFL2_9BACT</name>
<evidence type="ECO:0000313" key="2">
    <source>
        <dbReference type="EMBL" id="PQA53681.1"/>
    </source>
</evidence>
<dbReference type="Gene3D" id="3.30.1450.10">
    <property type="match status" value="1"/>
</dbReference>
<organism evidence="2 3">
    <name type="scientific">Siphonobacter curvatus</name>
    <dbReference type="NCBI Taxonomy" id="2094562"/>
    <lineage>
        <taxon>Bacteria</taxon>
        <taxon>Pseudomonadati</taxon>
        <taxon>Bacteroidota</taxon>
        <taxon>Cytophagia</taxon>
        <taxon>Cytophagales</taxon>
        <taxon>Cytophagaceae</taxon>
        <taxon>Siphonobacter</taxon>
    </lineage>
</organism>
<proteinExistence type="predicted"/>
<dbReference type="RefSeq" id="WP_104715854.1">
    <property type="nucleotide sequence ID" value="NZ_PTRA01000008.1"/>
</dbReference>
<comment type="caution">
    <text evidence="2">The sequence shown here is derived from an EMBL/GenBank/DDBJ whole genome shotgun (WGS) entry which is preliminary data.</text>
</comment>
<sequence>MRSLLFFSCLFLLLMGCKPKPDLQGFPVDKWKADKGGCQGVRKTLVPDFKKIRQILKGTTSNDFVEIFGKPDINQIADRNEEYYVYFLEAGPHCEDITKRSEAASIAIRFSSVGLASEITFQQGTPVK</sequence>
<evidence type="ECO:0008006" key="4">
    <source>
        <dbReference type="Google" id="ProtNLM"/>
    </source>
</evidence>
<evidence type="ECO:0000313" key="3">
    <source>
        <dbReference type="Proteomes" id="UP000239590"/>
    </source>
</evidence>
<accession>A0A2S7IFL2</accession>
<gene>
    <name evidence="2" type="ORF">C5O19_23640</name>
</gene>
<dbReference type="PROSITE" id="PS51257">
    <property type="entry name" value="PROKAR_LIPOPROTEIN"/>
    <property type="match status" value="1"/>
</dbReference>
<keyword evidence="3" id="KW-1185">Reference proteome</keyword>
<protein>
    <recommendedName>
        <fullName evidence="4">Lipoprotein SmpA/OmlA domain-containing protein</fullName>
    </recommendedName>
</protein>
<dbReference type="Proteomes" id="UP000239590">
    <property type="component" value="Unassembled WGS sequence"/>
</dbReference>